<comment type="caution">
    <text evidence="5">The sequence shown here is derived from an EMBL/GenBank/DDBJ whole genome shotgun (WGS) entry which is preliminary data.</text>
</comment>
<dbReference type="InterPro" id="IPR030678">
    <property type="entry name" value="Peptide/Ni-bd"/>
</dbReference>
<dbReference type="Proteomes" id="UP001597282">
    <property type="component" value="Unassembled WGS sequence"/>
</dbReference>
<accession>A0ABW4C850</accession>
<dbReference type="PANTHER" id="PTHR30290:SF79">
    <property type="entry name" value="DIPEPTIDE-BINDING PROTEIN DPPE"/>
    <property type="match status" value="1"/>
</dbReference>
<dbReference type="Pfam" id="PF00496">
    <property type="entry name" value="SBP_bac_5"/>
    <property type="match status" value="1"/>
</dbReference>
<evidence type="ECO:0000256" key="2">
    <source>
        <dbReference type="ARBA" id="ARBA00005695"/>
    </source>
</evidence>
<sequence>MIRKSWIVVWTLLFAVSLLAVGCGGEGSNAGSKQGEILKLNLSNGEPTSIDPAKAFDDDSMEVVNNLFEGLTRLNKEHQPEPAAAEKIDKSDDGLTYTFTLRKDAKWSNGEPVTAQDFEYAWKRVLDPKTASEASFLMFFIKNAEQYNAGEAKVEEVGIHAEDDSTLVVELEQPTPFFEGLTAYTPFAPVYRKSVEENKNPFGSAKNYISNGPFKMTQWKHDGNIKAEKNEHYREADQVKLAGLEWSMVAEATTAYQMFKQKDLHFGEAPGEIPPELTGKVIEKGEAKVSDDSGLEFYRFNVKEEPFTNAKIRKAFALAVDRKAIVEQVVQGGQQPAYAYVAPGTMSESGDFRDQGEDYIQDAQWEEAKELLEEGMKEEGWTKLPRVTILFNKDEKHKKVAETIQEMWRKHLNAKVELQAREVGVYFDDRRSGNFIIARSSFLPDYNDPYNYLESFQSDHSMNQTGWKDKKYDQLLEKARGETEDAKRMEYLHQAEKRLFEGMPLFPIYYYNSVVLEQPNVKNILRHTVGPNDYRWVEIK</sequence>
<organism evidence="5 6">
    <name type="scientific">Kroppenstedtia sanguinis</name>
    <dbReference type="NCBI Taxonomy" id="1380684"/>
    <lineage>
        <taxon>Bacteria</taxon>
        <taxon>Bacillati</taxon>
        <taxon>Bacillota</taxon>
        <taxon>Bacilli</taxon>
        <taxon>Bacillales</taxon>
        <taxon>Thermoactinomycetaceae</taxon>
        <taxon>Kroppenstedtia</taxon>
    </lineage>
</organism>
<dbReference type="Gene3D" id="3.40.190.10">
    <property type="entry name" value="Periplasmic binding protein-like II"/>
    <property type="match status" value="1"/>
</dbReference>
<comment type="subcellular location">
    <subcellularLocation>
        <location evidence="1">Cell membrane</location>
        <topology evidence="1">Lipid-anchor</topology>
    </subcellularLocation>
</comment>
<dbReference type="Gene3D" id="3.90.76.10">
    <property type="entry name" value="Dipeptide-binding Protein, Domain 1"/>
    <property type="match status" value="1"/>
</dbReference>
<dbReference type="InterPro" id="IPR000914">
    <property type="entry name" value="SBP_5_dom"/>
</dbReference>
<dbReference type="SUPFAM" id="SSF53850">
    <property type="entry name" value="Periplasmic binding protein-like II"/>
    <property type="match status" value="1"/>
</dbReference>
<keyword evidence="3" id="KW-0732">Signal</keyword>
<evidence type="ECO:0000259" key="4">
    <source>
        <dbReference type="Pfam" id="PF00496"/>
    </source>
</evidence>
<comment type="similarity">
    <text evidence="2">Belongs to the bacterial solute-binding protein 5 family.</text>
</comment>
<keyword evidence="6" id="KW-1185">Reference proteome</keyword>
<dbReference type="PANTHER" id="PTHR30290">
    <property type="entry name" value="PERIPLASMIC BINDING COMPONENT OF ABC TRANSPORTER"/>
    <property type="match status" value="1"/>
</dbReference>
<dbReference type="PIRSF" id="PIRSF002741">
    <property type="entry name" value="MppA"/>
    <property type="match status" value="1"/>
</dbReference>
<dbReference type="CDD" id="cd08504">
    <property type="entry name" value="PBP2_OppA"/>
    <property type="match status" value="1"/>
</dbReference>
<proteinExistence type="inferred from homology"/>
<evidence type="ECO:0000256" key="3">
    <source>
        <dbReference type="ARBA" id="ARBA00022729"/>
    </source>
</evidence>
<gene>
    <name evidence="5" type="ORF">ACFQ4Y_02060</name>
</gene>
<dbReference type="RefSeq" id="WP_380162614.1">
    <property type="nucleotide sequence ID" value="NZ_JBHTNU010000001.1"/>
</dbReference>
<dbReference type="PROSITE" id="PS01040">
    <property type="entry name" value="SBP_BACTERIAL_5"/>
    <property type="match status" value="1"/>
</dbReference>
<evidence type="ECO:0000313" key="6">
    <source>
        <dbReference type="Proteomes" id="UP001597282"/>
    </source>
</evidence>
<name>A0ABW4C850_9BACL</name>
<evidence type="ECO:0000256" key="1">
    <source>
        <dbReference type="ARBA" id="ARBA00004193"/>
    </source>
</evidence>
<dbReference type="InterPro" id="IPR039424">
    <property type="entry name" value="SBP_5"/>
</dbReference>
<dbReference type="EMBL" id="JBHTNU010000001">
    <property type="protein sequence ID" value="MFD1425720.1"/>
    <property type="molecule type" value="Genomic_DNA"/>
</dbReference>
<feature type="domain" description="Solute-binding protein family 5" evidence="4">
    <location>
        <begin position="79"/>
        <end position="461"/>
    </location>
</feature>
<reference evidence="6" key="1">
    <citation type="journal article" date="2019" name="Int. J. Syst. Evol. Microbiol.">
        <title>The Global Catalogue of Microorganisms (GCM) 10K type strain sequencing project: providing services to taxonomists for standard genome sequencing and annotation.</title>
        <authorList>
            <consortium name="The Broad Institute Genomics Platform"/>
            <consortium name="The Broad Institute Genome Sequencing Center for Infectious Disease"/>
            <person name="Wu L."/>
            <person name="Ma J."/>
        </authorList>
    </citation>
    <scope>NUCLEOTIDE SEQUENCE [LARGE SCALE GENOMIC DNA]</scope>
    <source>
        <strain evidence="6">S1</strain>
    </source>
</reference>
<dbReference type="Gene3D" id="3.10.105.10">
    <property type="entry name" value="Dipeptide-binding Protein, Domain 3"/>
    <property type="match status" value="1"/>
</dbReference>
<dbReference type="InterPro" id="IPR023765">
    <property type="entry name" value="SBP_5_CS"/>
</dbReference>
<evidence type="ECO:0000313" key="5">
    <source>
        <dbReference type="EMBL" id="MFD1425720.1"/>
    </source>
</evidence>
<dbReference type="PROSITE" id="PS51257">
    <property type="entry name" value="PROKAR_LIPOPROTEIN"/>
    <property type="match status" value="1"/>
</dbReference>
<protein>
    <submittedName>
        <fullName evidence="5">Peptide ABC transporter substrate-binding protein</fullName>
    </submittedName>
</protein>